<organism evidence="1 2">
    <name type="scientific">Micavibrio aeruginosavorus</name>
    <dbReference type="NCBI Taxonomy" id="349221"/>
    <lineage>
        <taxon>Bacteria</taxon>
        <taxon>Pseudomonadati</taxon>
        <taxon>Bdellovibrionota</taxon>
        <taxon>Bdellovibrionia</taxon>
        <taxon>Bdellovibrionales</taxon>
        <taxon>Pseudobdellovibrionaceae</taxon>
        <taxon>Micavibrio</taxon>
    </lineage>
</organism>
<comment type="caution">
    <text evidence="1">The sequence shown here is derived from an EMBL/GenBank/DDBJ whole genome shotgun (WGS) entry which is preliminary data.</text>
</comment>
<evidence type="ECO:0000313" key="1">
    <source>
        <dbReference type="EMBL" id="PZO83703.1"/>
    </source>
</evidence>
<sequence>MIDSMDMMPAALAAQQAITQQNVALSMIKKSAEMQQQIADVILEGAQSVSASSRGGIVNIAA</sequence>
<proteinExistence type="predicted"/>
<gene>
    <name evidence="1" type="ORF">DI626_08855</name>
</gene>
<name>A0A2W4ZMQ8_9BACT</name>
<reference evidence="1 2" key="1">
    <citation type="submission" date="2017-08" db="EMBL/GenBank/DDBJ databases">
        <title>Infants hospitalized years apart are colonized by the same room-sourced microbial strains.</title>
        <authorList>
            <person name="Brooks B."/>
            <person name="Olm M.R."/>
            <person name="Firek B.A."/>
            <person name="Baker R."/>
            <person name="Thomas B.C."/>
            <person name="Morowitz M.J."/>
            <person name="Banfield J.F."/>
        </authorList>
    </citation>
    <scope>NUCLEOTIDE SEQUENCE [LARGE SCALE GENOMIC DNA]</scope>
    <source>
        <strain evidence="1">S2_018_000_R2_104</strain>
    </source>
</reference>
<protein>
    <recommendedName>
        <fullName evidence="3">Motility protein</fullName>
    </recommendedName>
</protein>
<dbReference type="Proteomes" id="UP000249557">
    <property type="component" value="Unassembled WGS sequence"/>
</dbReference>
<evidence type="ECO:0008006" key="3">
    <source>
        <dbReference type="Google" id="ProtNLM"/>
    </source>
</evidence>
<dbReference type="AlphaFoldDB" id="A0A2W4ZMQ8"/>
<accession>A0A2W4ZMQ8</accession>
<dbReference type="EMBL" id="QFNK01000201">
    <property type="protein sequence ID" value="PZO83703.1"/>
    <property type="molecule type" value="Genomic_DNA"/>
</dbReference>
<evidence type="ECO:0000313" key="2">
    <source>
        <dbReference type="Proteomes" id="UP000249557"/>
    </source>
</evidence>